<comment type="caution">
    <text evidence="1">The sequence shown here is derived from an EMBL/GenBank/DDBJ whole genome shotgun (WGS) entry which is preliminary data.</text>
</comment>
<dbReference type="Proteomes" id="UP000828941">
    <property type="component" value="Chromosome 8"/>
</dbReference>
<keyword evidence="2" id="KW-1185">Reference proteome</keyword>
<sequence>MSSAKQLSWLCRLINESLRPYTEPEVVVLICKEKEKEILVALSQVLREIQLRIRGFDSNAQDAVVKPARKEECLCGSNLHSDSGLHRCLPTILANFMIFLAVKSEFIRHLAVNALVSTSKFLLTTGNNWSEFIHLLCHFLEMAIGRACNCSSKTSSGAENSDIDFPLQYGLKHCDWSTVACINLVLRVIFKYLKEDYDDRLVKVYYDSFSSCVLKMPWDLLDEDCVFEIGGANKSSYMNLLHPNSCGAMEPATKFLGTFLQLLCSLVDQNDFAEHQGGSTQKHPLIVKVIDLVPRLVKWCLDMKGDIANMCIIQYFKHKLLVLMIRLSSETRLDCSILLSWLKLLHRYFQELLWQDLRKFQFDQDDCLEGSPFILSISDGEVRSMHSSHLQRQAVYLFLNCSFRLICRSGDTADCCVCSTSYSCLTYDPDSDLDHCCRKKGLLELYKWLQGNLQIDITFSHENYLEICINFMNTFLQLFLREDDLLFEVLLQLLSFTSCLQQEFDNDEAIFQDVKEDFLFHLSDVFNPVHLFHLFLSEIHYDHQVLLDYLISKDTGISCAKYLLRCLHLVFNSWKSFMEFPLYGEPLNQSSCKKRKVSKDDPEFRTDVIPSPMDNKGTISSLKKKSKQESESGLKHYNRQPVKEAIACLLSLKISVENLHQKNLFPYNPEVLLRRLRRFQELCREEVKFHEWRLSPNNTSVG</sequence>
<evidence type="ECO:0000313" key="2">
    <source>
        <dbReference type="Proteomes" id="UP000828941"/>
    </source>
</evidence>
<evidence type="ECO:0000313" key="1">
    <source>
        <dbReference type="EMBL" id="KAI4327504.1"/>
    </source>
</evidence>
<reference evidence="1 2" key="1">
    <citation type="journal article" date="2022" name="DNA Res.">
        <title>Chromosomal-level genome assembly of the orchid tree Bauhinia variegata (Leguminosae; Cercidoideae) supports the allotetraploid origin hypothesis of Bauhinia.</title>
        <authorList>
            <person name="Zhong Y."/>
            <person name="Chen Y."/>
            <person name="Zheng D."/>
            <person name="Pang J."/>
            <person name="Liu Y."/>
            <person name="Luo S."/>
            <person name="Meng S."/>
            <person name="Qian L."/>
            <person name="Wei D."/>
            <person name="Dai S."/>
            <person name="Zhou R."/>
        </authorList>
    </citation>
    <scope>NUCLEOTIDE SEQUENCE [LARGE SCALE GENOMIC DNA]</scope>
    <source>
        <strain evidence="1">BV-YZ2020</strain>
    </source>
</reference>
<accession>A0ACB9MVK8</accession>
<organism evidence="1 2">
    <name type="scientific">Bauhinia variegata</name>
    <name type="common">Purple orchid tree</name>
    <name type="synonym">Phanera variegata</name>
    <dbReference type="NCBI Taxonomy" id="167791"/>
    <lineage>
        <taxon>Eukaryota</taxon>
        <taxon>Viridiplantae</taxon>
        <taxon>Streptophyta</taxon>
        <taxon>Embryophyta</taxon>
        <taxon>Tracheophyta</taxon>
        <taxon>Spermatophyta</taxon>
        <taxon>Magnoliopsida</taxon>
        <taxon>eudicotyledons</taxon>
        <taxon>Gunneridae</taxon>
        <taxon>Pentapetalae</taxon>
        <taxon>rosids</taxon>
        <taxon>fabids</taxon>
        <taxon>Fabales</taxon>
        <taxon>Fabaceae</taxon>
        <taxon>Cercidoideae</taxon>
        <taxon>Cercideae</taxon>
        <taxon>Bauhiniinae</taxon>
        <taxon>Bauhinia</taxon>
    </lineage>
</organism>
<proteinExistence type="predicted"/>
<gene>
    <name evidence="1" type="ORF">L6164_019954</name>
</gene>
<protein>
    <submittedName>
        <fullName evidence="1">Uncharacterized protein</fullName>
    </submittedName>
</protein>
<name>A0ACB9MVK8_BAUVA</name>
<dbReference type="EMBL" id="CM039433">
    <property type="protein sequence ID" value="KAI4327504.1"/>
    <property type="molecule type" value="Genomic_DNA"/>
</dbReference>